<dbReference type="AlphaFoldDB" id="A0A5N5QAA5"/>
<evidence type="ECO:0000313" key="3">
    <source>
        <dbReference type="Proteomes" id="UP000383932"/>
    </source>
</evidence>
<evidence type="ECO:0000313" key="2">
    <source>
        <dbReference type="EMBL" id="KAB5588336.1"/>
    </source>
</evidence>
<organism evidence="2 3">
    <name type="scientific">Ceratobasidium theobromae</name>
    <dbReference type="NCBI Taxonomy" id="1582974"/>
    <lineage>
        <taxon>Eukaryota</taxon>
        <taxon>Fungi</taxon>
        <taxon>Dikarya</taxon>
        <taxon>Basidiomycota</taxon>
        <taxon>Agaricomycotina</taxon>
        <taxon>Agaricomycetes</taxon>
        <taxon>Cantharellales</taxon>
        <taxon>Ceratobasidiaceae</taxon>
        <taxon>Ceratobasidium</taxon>
    </lineage>
</organism>
<keyword evidence="1 2" id="KW-0812">Transmembrane</keyword>
<name>A0A5N5QAA5_9AGAM</name>
<keyword evidence="3" id="KW-1185">Reference proteome</keyword>
<dbReference type="OrthoDB" id="3259143at2759"/>
<protein>
    <submittedName>
        <fullName evidence="2">Transmembrane protein</fullName>
    </submittedName>
</protein>
<proteinExistence type="predicted"/>
<gene>
    <name evidence="2" type="ORF">CTheo_8222</name>
</gene>
<sequence>MLADVEACARAILALGAKVDVDATVKADIAVKVAAIVTVIVKACVSLVAKFGIALCLTILAQVDICLKLLLVNLSVCIEGIIALVVKIVASLGVDAFVGVHLNLCLGVLGYLKL</sequence>
<dbReference type="Proteomes" id="UP000383932">
    <property type="component" value="Unassembled WGS sequence"/>
</dbReference>
<evidence type="ECO:0000256" key="1">
    <source>
        <dbReference type="SAM" id="Phobius"/>
    </source>
</evidence>
<keyword evidence="1" id="KW-0472">Membrane</keyword>
<feature type="transmembrane region" description="Helical" evidence="1">
    <location>
        <begin position="69"/>
        <end position="90"/>
    </location>
</feature>
<comment type="caution">
    <text evidence="2">The sequence shown here is derived from an EMBL/GenBank/DDBJ whole genome shotgun (WGS) entry which is preliminary data.</text>
</comment>
<accession>A0A5N5QAA5</accession>
<dbReference type="EMBL" id="SSOP01000484">
    <property type="protein sequence ID" value="KAB5588336.1"/>
    <property type="molecule type" value="Genomic_DNA"/>
</dbReference>
<keyword evidence="1" id="KW-1133">Transmembrane helix</keyword>
<feature type="transmembrane region" description="Helical" evidence="1">
    <location>
        <begin position="33"/>
        <end position="57"/>
    </location>
</feature>
<reference evidence="2 3" key="1">
    <citation type="journal article" date="2019" name="Fungal Biol. Biotechnol.">
        <title>Draft genome sequence of fastidious pathogen Ceratobasidium theobromae, which causes vascular-streak dieback in Theobroma cacao.</title>
        <authorList>
            <person name="Ali S.S."/>
            <person name="Asman A."/>
            <person name="Shao J."/>
            <person name="Firmansyah A.P."/>
            <person name="Susilo A.W."/>
            <person name="Rosmana A."/>
            <person name="McMahon P."/>
            <person name="Junaid M."/>
            <person name="Guest D."/>
            <person name="Kheng T.Y."/>
            <person name="Meinhardt L.W."/>
            <person name="Bailey B.A."/>
        </authorList>
    </citation>
    <scope>NUCLEOTIDE SEQUENCE [LARGE SCALE GENOMIC DNA]</scope>
    <source>
        <strain evidence="2 3">CT2</strain>
    </source>
</reference>